<dbReference type="InterPro" id="IPR039741">
    <property type="entry name" value="UDP-sugar_pyrophosphorylase"/>
</dbReference>
<organism evidence="10 11">
    <name type="scientific">Mytilus edulis</name>
    <name type="common">Blue mussel</name>
    <dbReference type="NCBI Taxonomy" id="6550"/>
    <lineage>
        <taxon>Eukaryota</taxon>
        <taxon>Metazoa</taxon>
        <taxon>Spiralia</taxon>
        <taxon>Lophotrochozoa</taxon>
        <taxon>Mollusca</taxon>
        <taxon>Bivalvia</taxon>
        <taxon>Autobranchia</taxon>
        <taxon>Pteriomorphia</taxon>
        <taxon>Mytilida</taxon>
        <taxon>Mytiloidea</taxon>
        <taxon>Mytilidae</taxon>
        <taxon>Mytilinae</taxon>
        <taxon>Mytilus</taxon>
    </lineage>
</organism>
<keyword evidence="4 10" id="KW-0808">Transferase</keyword>
<dbReference type="PANTHER" id="PTHR11952">
    <property type="entry name" value="UDP- GLUCOSE PYROPHOSPHORYLASE"/>
    <property type="match status" value="1"/>
</dbReference>
<dbReference type="Gene3D" id="3.90.550.10">
    <property type="entry name" value="Spore Coat Polysaccharide Biosynthesis Protein SpsA, Chain A"/>
    <property type="match status" value="1"/>
</dbReference>
<comment type="similarity">
    <text evidence="2">Belongs to the UDPGP type 1 family.</text>
</comment>
<accession>A0A8S3TFL5</accession>
<evidence type="ECO:0000313" key="11">
    <source>
        <dbReference type="Proteomes" id="UP000683360"/>
    </source>
</evidence>
<protein>
    <recommendedName>
        <fullName evidence="3">UDP-N-acetylglucosamine diphosphorylase</fullName>
        <ecNumber evidence="3">2.7.7.23</ecNumber>
    </recommendedName>
</protein>
<proteinExistence type="inferred from homology"/>
<feature type="coiled-coil region" evidence="7">
    <location>
        <begin position="248"/>
        <end position="275"/>
    </location>
</feature>
<comment type="catalytic activity">
    <reaction evidence="6">
        <text>N-acetyl-alpha-D-glucosamine 1-phosphate + UTP + H(+) = UDP-N-acetyl-alpha-D-glucosamine + diphosphate</text>
        <dbReference type="Rhea" id="RHEA:13509"/>
        <dbReference type="ChEBI" id="CHEBI:15378"/>
        <dbReference type="ChEBI" id="CHEBI:33019"/>
        <dbReference type="ChEBI" id="CHEBI:46398"/>
        <dbReference type="ChEBI" id="CHEBI:57705"/>
        <dbReference type="ChEBI" id="CHEBI:57776"/>
        <dbReference type="EC" id="2.7.7.23"/>
    </reaction>
</comment>
<evidence type="ECO:0000256" key="2">
    <source>
        <dbReference type="ARBA" id="ARBA00010401"/>
    </source>
</evidence>
<evidence type="ECO:0000256" key="6">
    <source>
        <dbReference type="ARBA" id="ARBA00048493"/>
    </source>
</evidence>
<evidence type="ECO:0000256" key="4">
    <source>
        <dbReference type="ARBA" id="ARBA00022679"/>
    </source>
</evidence>
<keyword evidence="5 10" id="KW-0548">Nucleotidyltransferase</keyword>
<name>A0A8S3TFL5_MYTED</name>
<feature type="region of interest" description="Disordered" evidence="8">
    <location>
        <begin position="110"/>
        <end position="129"/>
    </location>
</feature>
<dbReference type="EMBL" id="CAJPWZ010002058">
    <property type="protein sequence ID" value="CAG2230312.1"/>
    <property type="molecule type" value="Genomic_DNA"/>
</dbReference>
<evidence type="ECO:0000313" key="10">
    <source>
        <dbReference type="EMBL" id="CAG2230312.1"/>
    </source>
</evidence>
<evidence type="ECO:0000256" key="3">
    <source>
        <dbReference type="ARBA" id="ARBA00012457"/>
    </source>
</evidence>
<dbReference type="PANTHER" id="PTHR11952:SF2">
    <property type="entry name" value="LD24639P"/>
    <property type="match status" value="1"/>
</dbReference>
<comment type="caution">
    <text evidence="10">The sequence shown here is derived from an EMBL/GenBank/DDBJ whole genome shotgun (WGS) entry which is preliminary data.</text>
</comment>
<evidence type="ECO:0000256" key="5">
    <source>
        <dbReference type="ARBA" id="ARBA00022695"/>
    </source>
</evidence>
<dbReference type="Pfam" id="PF20700">
    <property type="entry name" value="Mutator"/>
    <property type="match status" value="1"/>
</dbReference>
<evidence type="ECO:0000256" key="1">
    <source>
        <dbReference type="ARBA" id="ARBA00005208"/>
    </source>
</evidence>
<dbReference type="SUPFAM" id="SSF53448">
    <property type="entry name" value="Nucleotide-diphospho-sugar transferases"/>
    <property type="match status" value="1"/>
</dbReference>
<dbReference type="InterPro" id="IPR029044">
    <property type="entry name" value="Nucleotide-diphossugar_trans"/>
</dbReference>
<sequence length="393" mass="44337">MTRIRKHGFKSKRYLKVSESQHARWTKTSTYSNDHNYFPGNEEASHITDCHWQKALQPYKTCQINLPDTSEEIKKQEVTKKYNIKDFKSKRTDRRPNKWSIITQIPNISNATREEEVSNEGKQTRSSEDWREGRRIVELDVLATGLRACLKCGLPLQLGHTIDIQTYGLGCLLKVQCFNTICMHVNSVPTGKRHDRVWDVNSKLATALVHSGLGERQANSFLSELNIPAFSYKLVSARLKEVGNVVEEVAKESTNEALEKELAAVEQKKGKLVVAVDAGWQKRGSVRAYDSKSDGNGGLYKGLVHHGIVESMESRGIKHVHVYCVDNILVKMADPVFIGFCMAKGARCGAKAVEKTVPTEAVGVVCKVEGNYQVVEYSEITPRQRKRNRMKKC</sequence>
<reference evidence="10" key="1">
    <citation type="submission" date="2021-03" db="EMBL/GenBank/DDBJ databases">
        <authorList>
            <person name="Bekaert M."/>
        </authorList>
    </citation>
    <scope>NUCLEOTIDE SEQUENCE</scope>
</reference>
<dbReference type="EC" id="2.7.7.23" evidence="3"/>
<gene>
    <name evidence="10" type="ORF">MEDL_43168</name>
</gene>
<evidence type="ECO:0000256" key="7">
    <source>
        <dbReference type="SAM" id="Coils"/>
    </source>
</evidence>
<dbReference type="OrthoDB" id="6152639at2759"/>
<dbReference type="InterPro" id="IPR002618">
    <property type="entry name" value="UDPGP_fam"/>
</dbReference>
<keyword evidence="11" id="KW-1185">Reference proteome</keyword>
<dbReference type="GO" id="GO:0006048">
    <property type="term" value="P:UDP-N-acetylglucosamine biosynthetic process"/>
    <property type="evidence" value="ECO:0007669"/>
    <property type="project" value="TreeGrafter"/>
</dbReference>
<comment type="pathway">
    <text evidence="1">Nucleotide-sugar biosynthesis; UDP-N-acetyl-alpha-D-glucosamine biosynthesis; UDP-N-acetyl-alpha-D-glucosamine from N-acetyl-alpha-D-glucosamine 1-phosphate: step 1/1.</text>
</comment>
<dbReference type="Proteomes" id="UP000683360">
    <property type="component" value="Unassembled WGS sequence"/>
</dbReference>
<evidence type="ECO:0000256" key="8">
    <source>
        <dbReference type="SAM" id="MobiDB-lite"/>
    </source>
</evidence>
<feature type="domain" description="Mutator-like transposase" evidence="9">
    <location>
        <begin position="133"/>
        <end position="292"/>
    </location>
</feature>
<dbReference type="InterPro" id="IPR049012">
    <property type="entry name" value="Mutator_transp_dom"/>
</dbReference>
<dbReference type="AlphaFoldDB" id="A0A8S3TFL5"/>
<dbReference type="Pfam" id="PF01704">
    <property type="entry name" value="UDPGP"/>
    <property type="match status" value="1"/>
</dbReference>
<evidence type="ECO:0000259" key="9">
    <source>
        <dbReference type="Pfam" id="PF20700"/>
    </source>
</evidence>
<keyword evidence="7" id="KW-0175">Coiled coil</keyword>
<dbReference type="GO" id="GO:0003977">
    <property type="term" value="F:UDP-N-acetylglucosamine diphosphorylase activity"/>
    <property type="evidence" value="ECO:0007669"/>
    <property type="project" value="UniProtKB-EC"/>
</dbReference>